<comment type="cofactor">
    <cofactor evidence="5">
        <name>Mg(2+)</name>
        <dbReference type="ChEBI" id="CHEBI:18420"/>
    </cofactor>
    <text evidence="5">Binds 2 magnesium ions per subunit.</text>
</comment>
<accession>A0ABP3EUV4</accession>
<gene>
    <name evidence="6" type="ORF">GCM10010302_10860</name>
</gene>
<comment type="similarity">
    <text evidence="4">Belongs to the UPP synthase family. Z-FPP synthase subfamily.</text>
</comment>
<dbReference type="Gene3D" id="3.40.1180.10">
    <property type="entry name" value="Decaprenyl diphosphate synthase-like"/>
    <property type="match status" value="1"/>
</dbReference>
<evidence type="ECO:0000256" key="3">
    <source>
        <dbReference type="ARBA" id="ARBA00022842"/>
    </source>
</evidence>
<dbReference type="EC" id="2.5.1.-" evidence="5"/>
<comment type="caution">
    <text evidence="5">Lacks conserved residue(s) required for the propagation of feature annotation.</text>
</comment>
<feature type="binding site" evidence="5">
    <location>
        <begin position="96"/>
        <end position="98"/>
    </location>
    <ligand>
        <name>substrate</name>
    </ligand>
</feature>
<feature type="binding site" evidence="5">
    <location>
        <position position="102"/>
    </location>
    <ligand>
        <name>substrate</name>
    </ligand>
</feature>
<dbReference type="EMBL" id="BAAABV010000009">
    <property type="protein sequence ID" value="GAA0275041.1"/>
    <property type="molecule type" value="Genomic_DNA"/>
</dbReference>
<feature type="active site" evidence="5">
    <location>
        <position position="51"/>
    </location>
</feature>
<comment type="caution">
    <text evidence="6">The sequence shown here is derived from an EMBL/GenBank/DDBJ whole genome shotgun (WGS) entry which is preliminary data.</text>
</comment>
<comment type="function">
    <text evidence="5">Catalyzes the condensation of isopentenyl diphosphate (IPP) with allylic pyrophosphates generating different type of terpenoids.</text>
</comment>
<feature type="binding site" evidence="5">
    <location>
        <position position="56"/>
    </location>
    <ligand>
        <name>substrate</name>
    </ligand>
</feature>
<dbReference type="PANTHER" id="PTHR10291:SF43">
    <property type="entry name" value="DEHYDRODOLICHYL DIPHOSPHATE SYNTHASE COMPLEX SUBUNIT DHDDS"/>
    <property type="match status" value="1"/>
</dbReference>
<dbReference type="HAMAP" id="MF_01139">
    <property type="entry name" value="ISPT"/>
    <property type="match status" value="1"/>
</dbReference>
<proteinExistence type="inferred from homology"/>
<evidence type="ECO:0000313" key="6">
    <source>
        <dbReference type="EMBL" id="GAA0275041.1"/>
    </source>
</evidence>
<keyword evidence="1 5" id="KW-0808">Transferase</keyword>
<dbReference type="CDD" id="cd00475">
    <property type="entry name" value="Cis_IPPS"/>
    <property type="match status" value="1"/>
</dbReference>
<feature type="binding site" evidence="5">
    <location>
        <position position="51"/>
    </location>
    <ligand>
        <name>Mg(2+)</name>
        <dbReference type="ChEBI" id="CHEBI:18420"/>
    </ligand>
</feature>
<keyword evidence="2 5" id="KW-0479">Metal-binding</keyword>
<feature type="binding site" evidence="5">
    <location>
        <begin position="52"/>
        <end position="55"/>
    </location>
    <ligand>
        <name>substrate</name>
    </ligand>
</feature>
<feature type="active site" description="Proton acceptor" evidence="5">
    <location>
        <position position="99"/>
    </location>
</feature>
<reference evidence="7" key="1">
    <citation type="journal article" date="2019" name="Int. J. Syst. Evol. Microbiol.">
        <title>The Global Catalogue of Microorganisms (GCM) 10K type strain sequencing project: providing services to taxonomists for standard genome sequencing and annotation.</title>
        <authorList>
            <consortium name="The Broad Institute Genomics Platform"/>
            <consortium name="The Broad Institute Genome Sequencing Center for Infectious Disease"/>
            <person name="Wu L."/>
            <person name="Ma J."/>
        </authorList>
    </citation>
    <scope>NUCLEOTIDE SEQUENCE [LARGE SCALE GENOMIC DNA]</scope>
    <source>
        <strain evidence="7">JCM 4505</strain>
    </source>
</reference>
<evidence type="ECO:0000256" key="2">
    <source>
        <dbReference type="ARBA" id="ARBA00022723"/>
    </source>
</evidence>
<dbReference type="InterPro" id="IPR001441">
    <property type="entry name" value="UPP_synth-like"/>
</dbReference>
<keyword evidence="7" id="KW-1185">Reference proteome</keyword>
<evidence type="ECO:0000313" key="7">
    <source>
        <dbReference type="Proteomes" id="UP001501867"/>
    </source>
</evidence>
<organism evidence="6 7">
    <name type="scientific">Streptomyces polychromogenes</name>
    <dbReference type="NCBI Taxonomy" id="67342"/>
    <lineage>
        <taxon>Bacteria</taxon>
        <taxon>Bacillati</taxon>
        <taxon>Actinomycetota</taxon>
        <taxon>Actinomycetes</taxon>
        <taxon>Kitasatosporales</taxon>
        <taxon>Streptomycetaceae</taxon>
        <taxon>Streptomyces</taxon>
    </lineage>
</organism>
<dbReference type="PANTHER" id="PTHR10291">
    <property type="entry name" value="DEHYDRODOLICHYL DIPHOSPHATE SYNTHASE FAMILY MEMBER"/>
    <property type="match status" value="1"/>
</dbReference>
<protein>
    <recommendedName>
        <fullName evidence="5">Isoprenyl transferase</fullName>
        <ecNumber evidence="5">2.5.1.-</ecNumber>
    </recommendedName>
</protein>
<keyword evidence="3 5" id="KW-0460">Magnesium</keyword>
<feature type="binding site" evidence="5">
    <location>
        <position position="68"/>
    </location>
    <ligand>
        <name>substrate</name>
    </ligand>
</feature>
<evidence type="ECO:0000256" key="4">
    <source>
        <dbReference type="ARBA" id="ARBA00038453"/>
    </source>
</evidence>
<feature type="binding site" evidence="5">
    <location>
        <position position="220"/>
    </location>
    <ligand>
        <name>substrate</name>
    </ligand>
</feature>
<sequence>MGVTVVQDNRGASVHERREVIGRAPSPRPAAKLVTAGSGPGGPAHLAVILDGNRRWARARDRHPAEGHVAGLAKVPEFLGWCEEEGLRYVTLWLLSPDNLNRRWDELAPLFSTLEDTVRSVGRLQRWRVRHLGNPAILPTALAEALAESETSTREIAGMGVNLAVGYGGREDVLFAIQRMIAQALEGGIAPDQLADWVSAERLADELGTGGQPDPDLIIRTSGEYRLSGFLTWQAARAEFYFSPTLWPDFSQSDLREALRSYRQRNRRFGA</sequence>
<name>A0ABP3EUV4_9ACTN</name>
<evidence type="ECO:0000256" key="1">
    <source>
        <dbReference type="ARBA" id="ARBA00022679"/>
    </source>
</evidence>
<feature type="binding site" evidence="5">
    <location>
        <begin position="226"/>
        <end position="228"/>
    </location>
    <ligand>
        <name>substrate</name>
    </ligand>
</feature>
<comment type="subunit">
    <text evidence="5">Homodimer.</text>
</comment>
<evidence type="ECO:0000256" key="5">
    <source>
        <dbReference type="HAMAP-Rule" id="MF_01139"/>
    </source>
</evidence>
<dbReference type="SUPFAM" id="SSF64005">
    <property type="entry name" value="Undecaprenyl diphosphate synthase"/>
    <property type="match status" value="1"/>
</dbReference>
<dbReference type="InterPro" id="IPR036424">
    <property type="entry name" value="UPP_synth-like_sf"/>
</dbReference>
<dbReference type="GO" id="GO:0016740">
    <property type="term" value="F:transferase activity"/>
    <property type="evidence" value="ECO:0007669"/>
    <property type="project" value="UniProtKB-KW"/>
</dbReference>
<dbReference type="Pfam" id="PF01255">
    <property type="entry name" value="Prenyltransf"/>
    <property type="match status" value="1"/>
</dbReference>
<dbReference type="InterPro" id="IPR018520">
    <property type="entry name" value="UPP_synth-like_CS"/>
</dbReference>
<dbReference type="NCBIfam" id="TIGR00055">
    <property type="entry name" value="uppS"/>
    <property type="match status" value="1"/>
</dbReference>
<dbReference type="PROSITE" id="PS01066">
    <property type="entry name" value="UPP_SYNTHASE"/>
    <property type="match status" value="1"/>
</dbReference>
<dbReference type="Proteomes" id="UP001501867">
    <property type="component" value="Unassembled WGS sequence"/>
</dbReference>
<feature type="binding site" evidence="5">
    <location>
        <position position="239"/>
    </location>
    <ligand>
        <name>Mg(2+)</name>
        <dbReference type="ChEBI" id="CHEBI:18420"/>
    </ligand>
</feature>